<comment type="caution">
    <text evidence="1">The sequence shown here is derived from an EMBL/GenBank/DDBJ whole genome shotgun (WGS) entry which is preliminary data.</text>
</comment>
<dbReference type="Proteomes" id="UP000692954">
    <property type="component" value="Unassembled WGS sequence"/>
</dbReference>
<protein>
    <submittedName>
        <fullName evidence="1">Uncharacterized protein</fullName>
    </submittedName>
</protein>
<sequence length="156" mass="18653">MHKSINYREQIQTCNNQIGNLQVLQILHLKIEKGYHKWEIKEECINHSTQCHHMFNSPIFFILYIYVIDPIANIQISQYKECYFKRSPSIFKGTIQIRQFIKPFIIQKINDPNANNLKIPLKFQDDTDLNPKLLIQVKIIIQQKIQNNKLKANMWE</sequence>
<evidence type="ECO:0000313" key="2">
    <source>
        <dbReference type="Proteomes" id="UP000692954"/>
    </source>
</evidence>
<gene>
    <name evidence="1" type="ORF">PSON_ATCC_30995.1.T0860134</name>
</gene>
<proteinExistence type="predicted"/>
<accession>A0A8S1PUP7</accession>
<reference evidence="1" key="1">
    <citation type="submission" date="2021-01" db="EMBL/GenBank/DDBJ databases">
        <authorList>
            <consortium name="Genoscope - CEA"/>
            <person name="William W."/>
        </authorList>
    </citation>
    <scope>NUCLEOTIDE SEQUENCE</scope>
</reference>
<dbReference type="AlphaFoldDB" id="A0A8S1PUP7"/>
<dbReference type="EMBL" id="CAJJDN010000086">
    <property type="protein sequence ID" value="CAD8106293.1"/>
    <property type="molecule type" value="Genomic_DNA"/>
</dbReference>
<keyword evidence="2" id="KW-1185">Reference proteome</keyword>
<evidence type="ECO:0000313" key="1">
    <source>
        <dbReference type="EMBL" id="CAD8106293.1"/>
    </source>
</evidence>
<name>A0A8S1PUP7_9CILI</name>
<organism evidence="1 2">
    <name type="scientific">Paramecium sonneborni</name>
    <dbReference type="NCBI Taxonomy" id="65129"/>
    <lineage>
        <taxon>Eukaryota</taxon>
        <taxon>Sar</taxon>
        <taxon>Alveolata</taxon>
        <taxon>Ciliophora</taxon>
        <taxon>Intramacronucleata</taxon>
        <taxon>Oligohymenophorea</taxon>
        <taxon>Peniculida</taxon>
        <taxon>Parameciidae</taxon>
        <taxon>Paramecium</taxon>
    </lineage>
</organism>